<dbReference type="GO" id="GO:0020037">
    <property type="term" value="F:heme binding"/>
    <property type="evidence" value="ECO:0007669"/>
    <property type="project" value="InterPro"/>
</dbReference>
<sequence length="295" mass="31213">MKTKFLTALSIGAMTAFGAHAQTSTPATEAFNAGGYVTTDGEQIYQTFCAGCHMPNGEGAEGAGVYPALANNPNLEFSSYATYLVINGQGAMPALGQHLDNEQIVNLMTYLQTNLGNDYEPDATVEMVADTRPVAPEEELAEHEVREAAAEGTAGVTRHPIPGSDFPIALAVEVPADATMVFVSGTVPQVVDDTAEQGAPERYGDTTAQTVSTLSAIEERLASLDLTMGDVISMQVYLVAPEGADGMDFSGFMEGYVQYFGTDDQPNLPTRSVFEVAGLANPSWLVEIEVVAVRP</sequence>
<dbReference type="PROSITE" id="PS01094">
    <property type="entry name" value="UPF0076"/>
    <property type="match status" value="1"/>
</dbReference>
<dbReference type="KEGG" id="gce:KYE46_09310"/>
<dbReference type="PANTHER" id="PTHR11803:SF59">
    <property type="entry name" value="ENDORIBONUCLEASE"/>
    <property type="match status" value="1"/>
</dbReference>
<keyword evidence="1 3" id="KW-0479">Metal-binding</keyword>
<keyword evidence="3" id="KW-0349">Heme</keyword>
<gene>
    <name evidence="6" type="ORF">KYE46_09310</name>
</gene>
<dbReference type="InterPro" id="IPR006175">
    <property type="entry name" value="YjgF/YER057c/UK114"/>
</dbReference>
<evidence type="ECO:0000256" key="1">
    <source>
        <dbReference type="ARBA" id="ARBA00022723"/>
    </source>
</evidence>
<dbReference type="AlphaFoldDB" id="A0A8F6Y926"/>
<reference evidence="6 7" key="1">
    <citation type="submission" date="2021-07" db="EMBL/GenBank/DDBJ databases">
        <title>A novel Jannaschia species isolated from marine dinoflagellate Ceratoperidinium margalefii.</title>
        <authorList>
            <person name="Jiang Y."/>
            <person name="Li Z."/>
        </authorList>
    </citation>
    <scope>NUCLEOTIDE SEQUENCE [LARGE SCALE GENOMIC DNA]</scope>
    <source>
        <strain evidence="6 7">J12C1-MA-4</strain>
    </source>
</reference>
<dbReference type="GO" id="GO:0005829">
    <property type="term" value="C:cytosol"/>
    <property type="evidence" value="ECO:0007669"/>
    <property type="project" value="TreeGrafter"/>
</dbReference>
<keyword evidence="2 3" id="KW-0408">Iron</keyword>
<name>A0A8F6Y926_9RHOB</name>
<organism evidence="6 7">
    <name type="scientific">Gymnodinialimonas ceratoperidinii</name>
    <dbReference type="NCBI Taxonomy" id="2856823"/>
    <lineage>
        <taxon>Bacteria</taxon>
        <taxon>Pseudomonadati</taxon>
        <taxon>Pseudomonadota</taxon>
        <taxon>Alphaproteobacteria</taxon>
        <taxon>Rhodobacterales</taxon>
        <taxon>Paracoccaceae</taxon>
        <taxon>Gymnodinialimonas</taxon>
    </lineage>
</organism>
<proteinExistence type="predicted"/>
<dbReference type="GO" id="GO:0009055">
    <property type="term" value="F:electron transfer activity"/>
    <property type="evidence" value="ECO:0007669"/>
    <property type="project" value="InterPro"/>
</dbReference>
<dbReference type="RefSeq" id="WP_219000350.1">
    <property type="nucleotide sequence ID" value="NZ_CP079194.1"/>
</dbReference>
<evidence type="ECO:0000313" key="6">
    <source>
        <dbReference type="EMBL" id="QXT38153.1"/>
    </source>
</evidence>
<evidence type="ECO:0000313" key="7">
    <source>
        <dbReference type="Proteomes" id="UP000825009"/>
    </source>
</evidence>
<feature type="signal peptide" evidence="4">
    <location>
        <begin position="1"/>
        <end position="21"/>
    </location>
</feature>
<feature type="domain" description="Cytochrome c" evidence="5">
    <location>
        <begin position="36"/>
        <end position="115"/>
    </location>
</feature>
<keyword evidence="4" id="KW-0732">Signal</keyword>
<feature type="chain" id="PRO_5034182611" evidence="4">
    <location>
        <begin position="22"/>
        <end position="295"/>
    </location>
</feature>
<dbReference type="Proteomes" id="UP000825009">
    <property type="component" value="Chromosome"/>
</dbReference>
<evidence type="ECO:0000259" key="5">
    <source>
        <dbReference type="PROSITE" id="PS51007"/>
    </source>
</evidence>
<dbReference type="InterPro" id="IPR019897">
    <property type="entry name" value="RidA_CS"/>
</dbReference>
<accession>A0A8F6Y926</accession>
<dbReference type="CDD" id="cd06151">
    <property type="entry name" value="YjgF_YER057c_UK114_like_3"/>
    <property type="match status" value="1"/>
</dbReference>
<dbReference type="PANTHER" id="PTHR11803">
    <property type="entry name" value="2-IMINOBUTANOATE/2-IMINOPROPANOATE DEAMINASE RIDA"/>
    <property type="match status" value="1"/>
</dbReference>
<dbReference type="InterPro" id="IPR009056">
    <property type="entry name" value="Cyt_c-like_dom"/>
</dbReference>
<evidence type="ECO:0000256" key="3">
    <source>
        <dbReference type="PROSITE-ProRule" id="PRU00433"/>
    </source>
</evidence>
<dbReference type="GO" id="GO:0046872">
    <property type="term" value="F:metal ion binding"/>
    <property type="evidence" value="ECO:0007669"/>
    <property type="project" value="UniProtKB-KW"/>
</dbReference>
<dbReference type="EMBL" id="CP079194">
    <property type="protein sequence ID" value="QXT38153.1"/>
    <property type="molecule type" value="Genomic_DNA"/>
</dbReference>
<dbReference type="PROSITE" id="PS51007">
    <property type="entry name" value="CYTC"/>
    <property type="match status" value="1"/>
</dbReference>
<dbReference type="Pfam" id="PF13442">
    <property type="entry name" value="Cytochrome_CBB3"/>
    <property type="match status" value="1"/>
</dbReference>
<protein>
    <submittedName>
        <fullName evidence="6">C-type cytochrome</fullName>
    </submittedName>
</protein>
<evidence type="ECO:0000256" key="2">
    <source>
        <dbReference type="ARBA" id="ARBA00023004"/>
    </source>
</evidence>
<evidence type="ECO:0000256" key="4">
    <source>
        <dbReference type="SAM" id="SignalP"/>
    </source>
</evidence>
<keyword evidence="7" id="KW-1185">Reference proteome</keyword>
<dbReference type="Pfam" id="PF01042">
    <property type="entry name" value="Ribonuc_L-PSP"/>
    <property type="match status" value="1"/>
</dbReference>
<dbReference type="GO" id="GO:0019239">
    <property type="term" value="F:deaminase activity"/>
    <property type="evidence" value="ECO:0007669"/>
    <property type="project" value="TreeGrafter"/>
</dbReference>